<reference evidence="1" key="1">
    <citation type="submission" date="2021-02" db="EMBL/GenBank/DDBJ databases">
        <authorList>
            <person name="Steward A R."/>
        </authorList>
    </citation>
    <scope>NUCLEOTIDE SEQUENCE</scope>
</reference>
<comment type="caution">
    <text evidence="1">The sequence shown here is derived from an EMBL/GenBank/DDBJ whole genome shotgun (WGS) entry which is preliminary data.</text>
</comment>
<evidence type="ECO:0000313" key="1">
    <source>
        <dbReference type="EMBL" id="CAF4899049.1"/>
    </source>
</evidence>
<accession>A0A821V0U4</accession>
<protein>
    <submittedName>
        <fullName evidence="1">Uncharacterized protein</fullName>
    </submittedName>
</protein>
<sequence>MSKYLIPLKHFLTFGVLPTAPGFVCSKLGLNEVICVNRVIIKCNSLRKEYGFEAKDSSRQLQAFVCPSRRSSQSGVRVRLGHVLATDMRLKPITSDH</sequence>
<keyword evidence="2" id="KW-1185">Reference proteome</keyword>
<name>A0A821V0U4_9NEOP</name>
<dbReference type="AlphaFoldDB" id="A0A821V0U4"/>
<dbReference type="Proteomes" id="UP000663880">
    <property type="component" value="Unassembled WGS sequence"/>
</dbReference>
<organism evidence="1 2">
    <name type="scientific">Pieris macdunnoughi</name>
    <dbReference type="NCBI Taxonomy" id="345717"/>
    <lineage>
        <taxon>Eukaryota</taxon>
        <taxon>Metazoa</taxon>
        <taxon>Ecdysozoa</taxon>
        <taxon>Arthropoda</taxon>
        <taxon>Hexapoda</taxon>
        <taxon>Insecta</taxon>
        <taxon>Pterygota</taxon>
        <taxon>Neoptera</taxon>
        <taxon>Endopterygota</taxon>
        <taxon>Lepidoptera</taxon>
        <taxon>Glossata</taxon>
        <taxon>Ditrysia</taxon>
        <taxon>Papilionoidea</taxon>
        <taxon>Pieridae</taxon>
        <taxon>Pierinae</taxon>
        <taxon>Pieris</taxon>
    </lineage>
</organism>
<proteinExistence type="predicted"/>
<gene>
    <name evidence="1" type="ORF">PMACD_LOCUS11126</name>
</gene>
<dbReference type="EMBL" id="CAJOBZ010000035">
    <property type="protein sequence ID" value="CAF4899049.1"/>
    <property type="molecule type" value="Genomic_DNA"/>
</dbReference>
<evidence type="ECO:0000313" key="2">
    <source>
        <dbReference type="Proteomes" id="UP000663880"/>
    </source>
</evidence>